<dbReference type="PANTHER" id="PTHR10913:SF45">
    <property type="entry name" value="FOLLISTATIN, ISOFORM A-RELATED"/>
    <property type="match status" value="1"/>
</dbReference>
<feature type="region of interest" description="Disordered" evidence="4">
    <location>
        <begin position="124"/>
        <end position="166"/>
    </location>
</feature>
<keyword evidence="3" id="KW-1015">Disulfide bond</keyword>
<feature type="domain" description="Kazal-like" evidence="6">
    <location>
        <begin position="495"/>
        <end position="546"/>
    </location>
</feature>
<keyword evidence="5" id="KW-0732">Signal</keyword>
<feature type="chain" id="PRO_5035256705" evidence="5">
    <location>
        <begin position="20"/>
        <end position="644"/>
    </location>
</feature>
<dbReference type="SUPFAM" id="SSF100895">
    <property type="entry name" value="Kazal-type serine protease inhibitors"/>
    <property type="match status" value="8"/>
</dbReference>
<feature type="domain" description="Kazal-like" evidence="6">
    <location>
        <begin position="40"/>
        <end position="91"/>
    </location>
</feature>
<keyword evidence="1" id="KW-0646">Protease inhibitor</keyword>
<feature type="domain" description="Kazal-like" evidence="6">
    <location>
        <begin position="586"/>
        <end position="639"/>
    </location>
</feature>
<dbReference type="PANTHER" id="PTHR10913">
    <property type="entry name" value="FOLLISTATIN-RELATED"/>
    <property type="match status" value="1"/>
</dbReference>
<protein>
    <submittedName>
        <fullName evidence="7">Serine protease inhibitor dipetalogastin</fullName>
    </submittedName>
</protein>
<keyword evidence="2" id="KW-0722">Serine protease inhibitor</keyword>
<dbReference type="CDD" id="cd00104">
    <property type="entry name" value="KAZAL_FS"/>
    <property type="match status" value="8"/>
</dbReference>
<comment type="caution">
    <text evidence="7">The sequence shown here is derived from an EMBL/GenBank/DDBJ whole genome shotgun (WGS) entry which is preliminary data.</text>
</comment>
<evidence type="ECO:0000313" key="7">
    <source>
        <dbReference type="EMBL" id="KAG0725198.1"/>
    </source>
</evidence>
<feature type="domain" description="Kazal-like" evidence="6">
    <location>
        <begin position="339"/>
        <end position="391"/>
    </location>
</feature>
<evidence type="ECO:0000256" key="2">
    <source>
        <dbReference type="ARBA" id="ARBA00022900"/>
    </source>
</evidence>
<evidence type="ECO:0000256" key="4">
    <source>
        <dbReference type="SAM" id="MobiDB-lite"/>
    </source>
</evidence>
<feature type="domain" description="Kazal-like" evidence="6">
    <location>
        <begin position="393"/>
        <end position="444"/>
    </location>
</feature>
<keyword evidence="8" id="KW-1185">Reference proteome</keyword>
<dbReference type="OrthoDB" id="126772at2759"/>
<accession>A0A8J4YC07</accession>
<dbReference type="InterPro" id="IPR002350">
    <property type="entry name" value="Kazal_dom"/>
</dbReference>
<reference evidence="7" key="1">
    <citation type="submission" date="2020-07" db="EMBL/GenBank/DDBJ databases">
        <title>The High-quality genome of the commercially important snow crab, Chionoecetes opilio.</title>
        <authorList>
            <person name="Jeong J.-H."/>
            <person name="Ryu S."/>
        </authorList>
    </citation>
    <scope>NUCLEOTIDE SEQUENCE</scope>
    <source>
        <strain evidence="7">MADBK_172401_WGS</strain>
        <tissue evidence="7">Digestive gland</tissue>
    </source>
</reference>
<dbReference type="Pfam" id="PF00050">
    <property type="entry name" value="Kazal_1"/>
    <property type="match status" value="2"/>
</dbReference>
<gene>
    <name evidence="7" type="primary">DPGN_0</name>
    <name evidence="7" type="ORF">GWK47_039103</name>
</gene>
<evidence type="ECO:0000313" key="8">
    <source>
        <dbReference type="Proteomes" id="UP000770661"/>
    </source>
</evidence>
<proteinExistence type="predicted"/>
<evidence type="ECO:0000259" key="6">
    <source>
        <dbReference type="PROSITE" id="PS51465"/>
    </source>
</evidence>
<dbReference type="GO" id="GO:0005576">
    <property type="term" value="C:extracellular region"/>
    <property type="evidence" value="ECO:0007669"/>
    <property type="project" value="TreeGrafter"/>
</dbReference>
<feature type="signal peptide" evidence="5">
    <location>
        <begin position="1"/>
        <end position="19"/>
    </location>
</feature>
<feature type="compositionally biased region" description="Pro residues" evidence="4">
    <location>
        <begin position="559"/>
        <end position="577"/>
    </location>
</feature>
<dbReference type="SMART" id="SM00280">
    <property type="entry name" value="KAZAL"/>
    <property type="match status" value="8"/>
</dbReference>
<organism evidence="7 8">
    <name type="scientific">Chionoecetes opilio</name>
    <name type="common">Atlantic snow crab</name>
    <name type="synonym">Cancer opilio</name>
    <dbReference type="NCBI Taxonomy" id="41210"/>
    <lineage>
        <taxon>Eukaryota</taxon>
        <taxon>Metazoa</taxon>
        <taxon>Ecdysozoa</taxon>
        <taxon>Arthropoda</taxon>
        <taxon>Crustacea</taxon>
        <taxon>Multicrustacea</taxon>
        <taxon>Malacostraca</taxon>
        <taxon>Eumalacostraca</taxon>
        <taxon>Eucarida</taxon>
        <taxon>Decapoda</taxon>
        <taxon>Pleocyemata</taxon>
        <taxon>Brachyura</taxon>
        <taxon>Eubrachyura</taxon>
        <taxon>Majoidea</taxon>
        <taxon>Majidae</taxon>
        <taxon>Chionoecetes</taxon>
    </lineage>
</organism>
<dbReference type="Pfam" id="PF07648">
    <property type="entry name" value="Kazal_2"/>
    <property type="match status" value="6"/>
</dbReference>
<dbReference type="Proteomes" id="UP000770661">
    <property type="component" value="Unassembled WGS sequence"/>
</dbReference>
<dbReference type="PROSITE" id="PS51465">
    <property type="entry name" value="KAZAL_2"/>
    <property type="match status" value="8"/>
</dbReference>
<name>A0A8J4YC07_CHIOP</name>
<dbReference type="Gene3D" id="3.30.60.30">
    <property type="match status" value="8"/>
</dbReference>
<dbReference type="AlphaFoldDB" id="A0A8J4YC07"/>
<dbReference type="InterPro" id="IPR050653">
    <property type="entry name" value="Prot_Inhib_GrowthFact_Antg"/>
</dbReference>
<feature type="domain" description="Kazal-like" evidence="6">
    <location>
        <begin position="285"/>
        <end position="336"/>
    </location>
</feature>
<evidence type="ECO:0000256" key="1">
    <source>
        <dbReference type="ARBA" id="ARBA00022690"/>
    </source>
</evidence>
<evidence type="ECO:0000256" key="3">
    <source>
        <dbReference type="ARBA" id="ARBA00023157"/>
    </source>
</evidence>
<dbReference type="EMBL" id="JACEEZ010005919">
    <property type="protein sequence ID" value="KAG0725198.1"/>
    <property type="molecule type" value="Genomic_DNA"/>
</dbReference>
<dbReference type="InterPro" id="IPR036058">
    <property type="entry name" value="Kazal_dom_sf"/>
</dbReference>
<sequence>MMLRVAFLLMVVMVGIAMSQEQAKGRSLLQKTLRGARRNQGARSFCSAACPRIYLPVCGSDGKTYPSPCVLNYYSCAYANVTYAYQGSCEPDSGWGPGIQGGAPGFRAGPRDSGWGPGIQGGAPGFRVGPRDSGRGPGIRVGPRDSGRGPGFRVGPGIRVGPRDSGWGPGIQGGAPGFRAGPRDSGWGPGIQGGAPGFRVGPRDSGWGPGIQGGAPGFRAGPRAFIKRFIKQVKQRCPTWCPRVKAPVCGSDGRTYSNTCRLRLVACAGTGITKVKDAACSASGGRSNRPCPVACPYNYAPVCGSNGVAYPNPCTLEAAACKDSSITLAYQGACEEQSDQGVASCPKVCTFEYAPVCGSDGATYANPCILRVAACTANPSLRVAYQGACGVAGQPRPPCPPSCRGTYDPVCGSDGQTYGNQCTLELVSCRDSSVTLARRGVCGVAFSTCPDVCPEVEEPVCGSDGVTYTNECVFRSSTCRDTTGSVTTTAGECAATTERPCPVLCPARYEPVCGTDGKTYPNQCVLESEACFDPTLAMANTGQCLNNSDQPPSKTPTRPVTPRPPIRSFNPRPPTTTRPPITFTLMPPRLFCPNNCVRVFNPVCGSDGRTYYNRCLMGLVRCRERWVRLSVAYSGLCVSPFFVQ</sequence>
<feature type="domain" description="Kazal-like" evidence="6">
    <location>
        <begin position="445"/>
        <end position="494"/>
    </location>
</feature>
<feature type="domain" description="Kazal-like" evidence="6">
    <location>
        <begin position="231"/>
        <end position="282"/>
    </location>
</feature>
<feature type="region of interest" description="Disordered" evidence="4">
    <location>
        <begin position="543"/>
        <end position="580"/>
    </location>
</feature>
<evidence type="ECO:0000256" key="5">
    <source>
        <dbReference type="SAM" id="SignalP"/>
    </source>
</evidence>